<dbReference type="SUPFAM" id="SSF52047">
    <property type="entry name" value="RNI-like"/>
    <property type="match status" value="1"/>
</dbReference>
<feature type="compositionally biased region" description="Basic and acidic residues" evidence="1">
    <location>
        <begin position="294"/>
        <end position="305"/>
    </location>
</feature>
<dbReference type="EMBL" id="KV907493">
    <property type="protein sequence ID" value="OOG00328.1"/>
    <property type="molecule type" value="Genomic_DNA"/>
</dbReference>
<dbReference type="OMA" id="IHECHLS"/>
<accession>A0A1R3S0V1</accession>
<gene>
    <name evidence="2" type="ORF">ASPCADRAFT_158261</name>
</gene>
<sequence length="539" mass="61119">MFNPERDNGLQYLPAIPFEIILTYLDLESVKALRLTSPILAEKCIGPRFSKCIQQPVLDVSPQNLRNLLALARNHVLSKKVRSLTFLATILDPSRLERSIQSGKYIIWGPIGSRSEYVKSEEELTPEGLANAKSDLLWLKEQQEARAKESSCETIQLLQLVFKEFGNVDSIHLDGMVVHRPTDTGPPQFNNWYLFWVRAWDVFTFVMTAMVQSGVSTKKLDFYRGTCRCCIPAGKITSYALGFSPTDLEVLFKGLQSLELSMSGEIRDDFDLAEEDTPREEGKEAPPVRTSGSSREHIFSGDDPRATLADGTPGITSLFLKNSPALRELNLTFRRTVRPASNVLNSYDRIIDSIARETQFPMLETCAFAGFPAKMASILLFLQKHPDLRSFTMQECRLTAGSWTPIFAQLERSMPRLENLSLANLFGKHMQNLRYAQPRVYFGDSADSSEEAQTYEKSGEREGVGMVILLPIWDTDQPNRQNEYLTTIGRAVHTRTFTREDLRKGLVFRPLHPGPGRPFGSPDYTNWINRRQRLYDIMA</sequence>
<evidence type="ECO:0000313" key="2">
    <source>
        <dbReference type="EMBL" id="OOG00328.1"/>
    </source>
</evidence>
<reference evidence="3" key="1">
    <citation type="journal article" date="2017" name="Genome Biol.">
        <title>Comparative genomics reveals high biological diversity and specific adaptations in the industrially and medically important fungal genus Aspergillus.</title>
        <authorList>
            <person name="de Vries R.P."/>
            <person name="Riley R."/>
            <person name="Wiebenga A."/>
            <person name="Aguilar-Osorio G."/>
            <person name="Amillis S."/>
            <person name="Uchima C.A."/>
            <person name="Anderluh G."/>
            <person name="Asadollahi M."/>
            <person name="Askin M."/>
            <person name="Barry K."/>
            <person name="Battaglia E."/>
            <person name="Bayram O."/>
            <person name="Benocci T."/>
            <person name="Braus-Stromeyer S.A."/>
            <person name="Caldana C."/>
            <person name="Canovas D."/>
            <person name="Cerqueira G.C."/>
            <person name="Chen F."/>
            <person name="Chen W."/>
            <person name="Choi C."/>
            <person name="Clum A."/>
            <person name="Dos Santos R.A."/>
            <person name="Damasio A.R."/>
            <person name="Diallinas G."/>
            <person name="Emri T."/>
            <person name="Fekete E."/>
            <person name="Flipphi M."/>
            <person name="Freyberg S."/>
            <person name="Gallo A."/>
            <person name="Gournas C."/>
            <person name="Habgood R."/>
            <person name="Hainaut M."/>
            <person name="Harispe M.L."/>
            <person name="Henrissat B."/>
            <person name="Hilden K.S."/>
            <person name="Hope R."/>
            <person name="Hossain A."/>
            <person name="Karabika E."/>
            <person name="Karaffa L."/>
            <person name="Karanyi Z."/>
            <person name="Krasevec N."/>
            <person name="Kuo A."/>
            <person name="Kusch H."/>
            <person name="LaButti K."/>
            <person name="Lagendijk E.L."/>
            <person name="Lapidus A."/>
            <person name="Levasseur A."/>
            <person name="Lindquist E."/>
            <person name="Lipzen A."/>
            <person name="Logrieco A.F."/>
            <person name="MacCabe A."/>
            <person name="Maekelae M.R."/>
            <person name="Malavazi I."/>
            <person name="Melin P."/>
            <person name="Meyer V."/>
            <person name="Mielnichuk N."/>
            <person name="Miskei M."/>
            <person name="Molnar A.P."/>
            <person name="Mule G."/>
            <person name="Ngan C.Y."/>
            <person name="Orejas M."/>
            <person name="Orosz E."/>
            <person name="Ouedraogo J.P."/>
            <person name="Overkamp K.M."/>
            <person name="Park H.-S."/>
            <person name="Perrone G."/>
            <person name="Piumi F."/>
            <person name="Punt P.J."/>
            <person name="Ram A.F."/>
            <person name="Ramon A."/>
            <person name="Rauscher S."/>
            <person name="Record E."/>
            <person name="Riano-Pachon D.M."/>
            <person name="Robert V."/>
            <person name="Roehrig J."/>
            <person name="Ruller R."/>
            <person name="Salamov A."/>
            <person name="Salih N.S."/>
            <person name="Samson R.A."/>
            <person name="Sandor E."/>
            <person name="Sanguinetti M."/>
            <person name="Schuetze T."/>
            <person name="Sepcic K."/>
            <person name="Shelest E."/>
            <person name="Sherlock G."/>
            <person name="Sophianopoulou V."/>
            <person name="Squina F.M."/>
            <person name="Sun H."/>
            <person name="Susca A."/>
            <person name="Todd R.B."/>
            <person name="Tsang A."/>
            <person name="Unkles S.E."/>
            <person name="van de Wiele N."/>
            <person name="van Rossen-Uffink D."/>
            <person name="Oliveira J.V."/>
            <person name="Vesth T.C."/>
            <person name="Visser J."/>
            <person name="Yu J.-H."/>
            <person name="Zhou M."/>
            <person name="Andersen M.R."/>
            <person name="Archer D.B."/>
            <person name="Baker S.E."/>
            <person name="Benoit I."/>
            <person name="Brakhage A.A."/>
            <person name="Braus G.H."/>
            <person name="Fischer R."/>
            <person name="Frisvad J.C."/>
            <person name="Goldman G.H."/>
            <person name="Houbraken J."/>
            <person name="Oakley B."/>
            <person name="Pocsi I."/>
            <person name="Scazzocchio C."/>
            <person name="Seiboth B."/>
            <person name="vanKuyk P.A."/>
            <person name="Wortman J."/>
            <person name="Dyer P.S."/>
            <person name="Grigoriev I.V."/>
        </authorList>
    </citation>
    <scope>NUCLEOTIDE SEQUENCE [LARGE SCALE GENOMIC DNA]</scope>
    <source>
        <strain evidence="3">ITEM 5010</strain>
    </source>
</reference>
<dbReference type="OrthoDB" id="3886018at2759"/>
<keyword evidence="3" id="KW-1185">Reference proteome</keyword>
<organism evidence="2 3">
    <name type="scientific">Aspergillus carbonarius (strain ITEM 5010)</name>
    <dbReference type="NCBI Taxonomy" id="602072"/>
    <lineage>
        <taxon>Eukaryota</taxon>
        <taxon>Fungi</taxon>
        <taxon>Dikarya</taxon>
        <taxon>Ascomycota</taxon>
        <taxon>Pezizomycotina</taxon>
        <taxon>Eurotiomycetes</taxon>
        <taxon>Eurotiomycetidae</taxon>
        <taxon>Eurotiales</taxon>
        <taxon>Aspergillaceae</taxon>
        <taxon>Aspergillus</taxon>
        <taxon>Aspergillus subgen. Circumdati</taxon>
    </lineage>
</organism>
<dbReference type="AlphaFoldDB" id="A0A1R3S0V1"/>
<name>A0A1R3S0V1_ASPC5</name>
<feature type="region of interest" description="Disordered" evidence="1">
    <location>
        <begin position="273"/>
        <end position="308"/>
    </location>
</feature>
<dbReference type="STRING" id="602072.A0A1R3S0V1"/>
<evidence type="ECO:0000313" key="3">
    <source>
        <dbReference type="Proteomes" id="UP000188318"/>
    </source>
</evidence>
<dbReference type="Proteomes" id="UP000188318">
    <property type="component" value="Unassembled WGS sequence"/>
</dbReference>
<dbReference type="VEuPathDB" id="FungiDB:ASPCADRAFT_158261"/>
<protein>
    <submittedName>
        <fullName evidence="2">Uncharacterized protein</fullName>
    </submittedName>
</protein>
<proteinExistence type="predicted"/>
<evidence type="ECO:0000256" key="1">
    <source>
        <dbReference type="SAM" id="MobiDB-lite"/>
    </source>
</evidence>